<keyword evidence="3" id="KW-1185">Reference proteome</keyword>
<dbReference type="KEGG" id="pgri:PgNI_02497"/>
<dbReference type="Proteomes" id="UP000515153">
    <property type="component" value="Unplaced"/>
</dbReference>
<accession>A0A6P8BGG9</accession>
<evidence type="ECO:0000256" key="2">
    <source>
        <dbReference type="SAM" id="SignalP"/>
    </source>
</evidence>
<evidence type="ECO:0000313" key="4">
    <source>
        <dbReference type="RefSeq" id="XP_030986227.1"/>
    </source>
</evidence>
<reference evidence="4" key="1">
    <citation type="journal article" date="2019" name="Mol. Biol. Evol.">
        <title>Blast fungal genomes show frequent chromosomal changes, gene gains and losses, and effector gene turnover.</title>
        <authorList>
            <person name="Gomez Luciano L.B."/>
            <person name="Jason Tsai I."/>
            <person name="Chuma I."/>
            <person name="Tosa Y."/>
            <person name="Chen Y.H."/>
            <person name="Li J.Y."/>
            <person name="Li M.Y."/>
            <person name="Jade Lu M.Y."/>
            <person name="Nakayashiki H."/>
            <person name="Li W.H."/>
        </authorList>
    </citation>
    <scope>NUCLEOTIDE SEQUENCE</scope>
    <source>
        <strain evidence="4">NI907</strain>
    </source>
</reference>
<gene>
    <name evidence="4" type="ORF">PgNI_02497</name>
</gene>
<feature type="signal peptide" evidence="2">
    <location>
        <begin position="1"/>
        <end position="21"/>
    </location>
</feature>
<organism evidence="3 4">
    <name type="scientific">Pyricularia grisea</name>
    <name type="common">Crabgrass-specific blast fungus</name>
    <name type="synonym">Magnaporthe grisea</name>
    <dbReference type="NCBI Taxonomy" id="148305"/>
    <lineage>
        <taxon>Eukaryota</taxon>
        <taxon>Fungi</taxon>
        <taxon>Dikarya</taxon>
        <taxon>Ascomycota</taxon>
        <taxon>Pezizomycotina</taxon>
        <taxon>Sordariomycetes</taxon>
        <taxon>Sordariomycetidae</taxon>
        <taxon>Magnaporthales</taxon>
        <taxon>Pyriculariaceae</taxon>
        <taxon>Pyricularia</taxon>
    </lineage>
</organism>
<dbReference type="RefSeq" id="XP_030986227.1">
    <property type="nucleotide sequence ID" value="XM_031122563.1"/>
</dbReference>
<protein>
    <submittedName>
        <fullName evidence="4">Uncharacterized protein</fullName>
    </submittedName>
</protein>
<feature type="region of interest" description="Disordered" evidence="1">
    <location>
        <begin position="108"/>
        <end position="131"/>
    </location>
</feature>
<keyword evidence="2" id="KW-0732">Signal</keyword>
<reference evidence="4" key="3">
    <citation type="submission" date="2025-08" db="UniProtKB">
        <authorList>
            <consortium name="RefSeq"/>
        </authorList>
    </citation>
    <scope>IDENTIFICATION</scope>
    <source>
        <strain evidence="4">NI907</strain>
    </source>
</reference>
<dbReference type="GeneID" id="41957474"/>
<dbReference type="AlphaFoldDB" id="A0A6P8BGG9"/>
<sequence>MAPWDLSATILASFLVNLALASPVPADKRGTVQGVGIPMFNTVKYIFEVQKPAAGQPNAYKAEEDAADPAAVFGDKMTKRHTVEGVGIPMSDIVKYIFEVQKPAAGQPNAYKAEEDAADPAAVLGDKMTKA</sequence>
<feature type="chain" id="PRO_5028409810" evidence="2">
    <location>
        <begin position="22"/>
        <end position="131"/>
    </location>
</feature>
<proteinExistence type="predicted"/>
<name>A0A6P8BGG9_PYRGI</name>
<evidence type="ECO:0000313" key="3">
    <source>
        <dbReference type="Proteomes" id="UP000515153"/>
    </source>
</evidence>
<reference evidence="4" key="2">
    <citation type="submission" date="2019-10" db="EMBL/GenBank/DDBJ databases">
        <authorList>
            <consortium name="NCBI Genome Project"/>
        </authorList>
    </citation>
    <scope>NUCLEOTIDE SEQUENCE</scope>
    <source>
        <strain evidence="4">NI907</strain>
    </source>
</reference>
<evidence type="ECO:0000256" key="1">
    <source>
        <dbReference type="SAM" id="MobiDB-lite"/>
    </source>
</evidence>